<dbReference type="VEuPathDB" id="VectorBase:SCAU002737"/>
<evidence type="ECO:0000313" key="2">
    <source>
        <dbReference type="Proteomes" id="UP000095300"/>
    </source>
</evidence>
<dbReference type="AlphaFoldDB" id="A0A1I8NWW5"/>
<sequence>MVTLQGANLSEHFQNLKTVQHQLLQFNDSCLEINKTELIFYKKQVILNILEICQDCTKMAALPQGAFFACKLREQYRDRDLIVSRVKSGGEKNDSKFFSGNKKLMEYSPVKYNEKLMNSIWGLYNRYSPHNIKSNEIASQNNSYNQQQQKSAAAANQTIAPNMAMAVTSSMEWSYNKK</sequence>
<proteinExistence type="predicted"/>
<protein>
    <submittedName>
        <fullName evidence="1">Uncharacterized protein</fullName>
    </submittedName>
</protein>
<dbReference type="KEGG" id="scac:106088204"/>
<evidence type="ECO:0000313" key="1">
    <source>
        <dbReference type="EnsemblMetazoa" id="SCAU002737-PA"/>
    </source>
</evidence>
<name>A0A1I8NWW5_STOCA</name>
<organism evidence="1 2">
    <name type="scientific">Stomoxys calcitrans</name>
    <name type="common">Stable fly</name>
    <name type="synonym">Conops calcitrans</name>
    <dbReference type="NCBI Taxonomy" id="35570"/>
    <lineage>
        <taxon>Eukaryota</taxon>
        <taxon>Metazoa</taxon>
        <taxon>Ecdysozoa</taxon>
        <taxon>Arthropoda</taxon>
        <taxon>Hexapoda</taxon>
        <taxon>Insecta</taxon>
        <taxon>Pterygota</taxon>
        <taxon>Neoptera</taxon>
        <taxon>Endopterygota</taxon>
        <taxon>Diptera</taxon>
        <taxon>Brachycera</taxon>
        <taxon>Muscomorpha</taxon>
        <taxon>Muscoidea</taxon>
        <taxon>Muscidae</taxon>
        <taxon>Stomoxys</taxon>
    </lineage>
</organism>
<keyword evidence="2" id="KW-1185">Reference proteome</keyword>
<gene>
    <name evidence="1" type="primary">106088204</name>
</gene>
<reference evidence="1" key="1">
    <citation type="submission" date="2020-05" db="UniProtKB">
        <authorList>
            <consortium name="EnsemblMetazoa"/>
        </authorList>
    </citation>
    <scope>IDENTIFICATION</scope>
    <source>
        <strain evidence="1">USDA</strain>
    </source>
</reference>
<dbReference type="Proteomes" id="UP000095300">
    <property type="component" value="Unassembled WGS sequence"/>
</dbReference>
<accession>A0A1I8NWW5</accession>
<dbReference type="OrthoDB" id="6479173at2759"/>
<dbReference type="EnsemblMetazoa" id="SCAU002737-RA">
    <property type="protein sequence ID" value="SCAU002737-PA"/>
    <property type="gene ID" value="SCAU002737"/>
</dbReference>